<keyword evidence="3" id="KW-1185">Reference proteome</keyword>
<dbReference type="EMBL" id="JANPWE010000005">
    <property type="protein sequence ID" value="MCR6546065.1"/>
    <property type="molecule type" value="Genomic_DNA"/>
</dbReference>
<reference evidence="2 3" key="1">
    <citation type="submission" date="2022-08" db="EMBL/GenBank/DDBJ databases">
        <title>Proteogenomics of the novel Dehalobacterium formicoaceticum strain EZ94 highlights a key role of methyltransferases during anaerobic dichloromethane degradation.</title>
        <authorList>
            <person name="Wasmund K."/>
        </authorList>
    </citation>
    <scope>NUCLEOTIDE SEQUENCE [LARGE SCALE GENOMIC DNA]</scope>
    <source>
        <strain evidence="2 3">EZ94</strain>
    </source>
</reference>
<dbReference type="Pfam" id="PF09579">
    <property type="entry name" value="Spore_YtfJ"/>
    <property type="match status" value="1"/>
</dbReference>
<comment type="caution">
    <text evidence="2">The sequence shown here is derived from an EMBL/GenBank/DDBJ whole genome shotgun (WGS) entry which is preliminary data.</text>
</comment>
<gene>
    <name evidence="2" type="ORF">NVS47_11165</name>
</gene>
<evidence type="ECO:0000256" key="1">
    <source>
        <dbReference type="SAM" id="MobiDB-lite"/>
    </source>
</evidence>
<accession>A0ABT1Y5B9</accession>
<name>A0ABT1Y5B9_9FIRM</name>
<feature type="region of interest" description="Disordered" evidence="1">
    <location>
        <begin position="47"/>
        <end position="66"/>
    </location>
</feature>
<protein>
    <submittedName>
        <fullName evidence="2">Spore germination protein GerW family protein</fullName>
    </submittedName>
</protein>
<dbReference type="RefSeq" id="WP_089612092.1">
    <property type="nucleotide sequence ID" value="NZ_CP022121.1"/>
</dbReference>
<dbReference type="PANTHER" id="PTHR39162:SF1">
    <property type="entry name" value="SPORULATION PROTEIN YTFJ"/>
    <property type="match status" value="1"/>
</dbReference>
<proteinExistence type="predicted"/>
<organism evidence="2 3">
    <name type="scientific">Dehalobacterium formicoaceticum</name>
    <dbReference type="NCBI Taxonomy" id="51515"/>
    <lineage>
        <taxon>Bacteria</taxon>
        <taxon>Bacillati</taxon>
        <taxon>Bacillota</taxon>
        <taxon>Clostridia</taxon>
        <taxon>Eubacteriales</taxon>
        <taxon>Peptococcaceae</taxon>
        <taxon>Dehalobacterium</taxon>
    </lineage>
</organism>
<dbReference type="Proteomes" id="UP001524944">
    <property type="component" value="Unassembled WGS sequence"/>
</dbReference>
<dbReference type="InterPro" id="IPR014229">
    <property type="entry name" value="Spore_YtfJ"/>
</dbReference>
<evidence type="ECO:0000313" key="3">
    <source>
        <dbReference type="Proteomes" id="UP001524944"/>
    </source>
</evidence>
<sequence>MELKENLDTLFDRLEKFFRTETVIGNPINVGEVTLVPIIEVGFGMGSGGGSGKDGKGNDGTGGGTGVGAKISPNSILVIKGGEVSLITLKDKGSLEKVLAMVPDIVNQIKDKSEENEE</sequence>
<dbReference type="PANTHER" id="PTHR39162">
    <property type="entry name" value="GLL3345 PROTEIN"/>
    <property type="match status" value="1"/>
</dbReference>
<dbReference type="PIRSF" id="PIRSF021377">
    <property type="entry name" value="YtfJ"/>
    <property type="match status" value="1"/>
</dbReference>
<evidence type="ECO:0000313" key="2">
    <source>
        <dbReference type="EMBL" id="MCR6546065.1"/>
    </source>
</evidence>